<accession>A0ABP7V973</accession>
<evidence type="ECO:0000313" key="2">
    <source>
        <dbReference type="EMBL" id="GAA4061915.1"/>
    </source>
</evidence>
<sequence>MIQRFLVEVDPAWGRRQYAQFRRLFVVTRLGLPAIAEYPPGLSGQGDVDSGPLILGVSASATVVALGAARVHGDDRLAGPLYALGETAGLPVRLPKTKRYAFGTLPVGDAFLAWSATARPVTQASYSGVVSPWWRTPWHLLSLALVAALWFPFRRRRPARTKSENPLITRPPPAPGPEHGRRPSPAPVPLRRRGGHTVPVKAGCGSRAVGTGVHKRSNLLCPGNRSPG</sequence>
<evidence type="ECO:0000313" key="3">
    <source>
        <dbReference type="Proteomes" id="UP001500683"/>
    </source>
</evidence>
<keyword evidence="3" id="KW-1185">Reference proteome</keyword>
<evidence type="ECO:0000256" key="1">
    <source>
        <dbReference type="SAM" id="MobiDB-lite"/>
    </source>
</evidence>
<dbReference type="Proteomes" id="UP001500683">
    <property type="component" value="Unassembled WGS sequence"/>
</dbReference>
<comment type="caution">
    <text evidence="2">The sequence shown here is derived from an EMBL/GenBank/DDBJ whole genome shotgun (WGS) entry which is preliminary data.</text>
</comment>
<gene>
    <name evidence="2" type="ORF">GCM10022214_13750</name>
</gene>
<feature type="region of interest" description="Disordered" evidence="1">
    <location>
        <begin position="161"/>
        <end position="228"/>
    </location>
</feature>
<dbReference type="EMBL" id="BAAAZG010000003">
    <property type="protein sequence ID" value="GAA4061915.1"/>
    <property type="molecule type" value="Genomic_DNA"/>
</dbReference>
<name>A0ABP7V973_9ACTN</name>
<reference evidence="3" key="1">
    <citation type="journal article" date="2019" name="Int. J. Syst. Evol. Microbiol.">
        <title>The Global Catalogue of Microorganisms (GCM) 10K type strain sequencing project: providing services to taxonomists for standard genome sequencing and annotation.</title>
        <authorList>
            <consortium name="The Broad Institute Genomics Platform"/>
            <consortium name="The Broad Institute Genome Sequencing Center for Infectious Disease"/>
            <person name="Wu L."/>
            <person name="Ma J."/>
        </authorList>
    </citation>
    <scope>NUCLEOTIDE SEQUENCE [LARGE SCALE GENOMIC DNA]</scope>
    <source>
        <strain evidence="3">JCM 16702</strain>
    </source>
</reference>
<organism evidence="2 3">
    <name type="scientific">Actinomadura miaoliensis</name>
    <dbReference type="NCBI Taxonomy" id="430685"/>
    <lineage>
        <taxon>Bacteria</taxon>
        <taxon>Bacillati</taxon>
        <taxon>Actinomycetota</taxon>
        <taxon>Actinomycetes</taxon>
        <taxon>Streptosporangiales</taxon>
        <taxon>Thermomonosporaceae</taxon>
        <taxon>Actinomadura</taxon>
    </lineage>
</organism>
<protein>
    <submittedName>
        <fullName evidence="2">Uncharacterized protein</fullName>
    </submittedName>
</protein>
<proteinExistence type="predicted"/>